<dbReference type="SUPFAM" id="SSF52540">
    <property type="entry name" value="P-loop containing nucleoside triphosphate hydrolases"/>
    <property type="match status" value="1"/>
</dbReference>
<evidence type="ECO:0000259" key="4">
    <source>
        <dbReference type="PROSITE" id="PS50893"/>
    </source>
</evidence>
<evidence type="ECO:0000256" key="2">
    <source>
        <dbReference type="ARBA" id="ARBA00022741"/>
    </source>
</evidence>
<keyword evidence="1" id="KW-0677">Repeat</keyword>
<dbReference type="GO" id="GO:0005524">
    <property type="term" value="F:ATP binding"/>
    <property type="evidence" value="ECO:0007669"/>
    <property type="project" value="UniProtKB-KW"/>
</dbReference>
<dbReference type="Proteomes" id="UP000027647">
    <property type="component" value="Unassembled WGS sequence"/>
</dbReference>
<dbReference type="SMART" id="SM00382">
    <property type="entry name" value="AAA"/>
    <property type="match status" value="1"/>
</dbReference>
<dbReference type="AlphaFoldDB" id="A0A074M5S5"/>
<dbReference type="InterPro" id="IPR027417">
    <property type="entry name" value="P-loop_NTPase"/>
</dbReference>
<keyword evidence="2" id="KW-0547">Nucleotide-binding</keyword>
<dbReference type="InterPro" id="IPR017871">
    <property type="entry name" value="ABC_transporter-like_CS"/>
</dbReference>
<dbReference type="PANTHER" id="PTHR19211:SF6">
    <property type="entry name" value="BLL7188 PROTEIN"/>
    <property type="match status" value="1"/>
</dbReference>
<evidence type="ECO:0000313" key="6">
    <source>
        <dbReference type="Proteomes" id="UP000027647"/>
    </source>
</evidence>
<dbReference type="eggNOG" id="COG0488">
    <property type="taxonomic scope" value="Bacteria"/>
</dbReference>
<evidence type="ECO:0000256" key="1">
    <source>
        <dbReference type="ARBA" id="ARBA00022737"/>
    </source>
</evidence>
<sequence length="208" mass="22089">MEIALPASGFVQGQVTLKAEGVSCEIAGRALFEPIDLTIAGPERILIAGPNGSGKSSLAQILAGEAEPGTGLVTRETVAIGFLDQHLRLLQPSETALGAMQRHNPALSAQDAHAALATFGFRSTAAERSVAMLSGGERVRLALACLFSSDVVPRLLILDEPTNHLDIESIEMLEEALAGYDGAIILSTHDARFRKRMAPDRTINLKRP</sequence>
<dbReference type="STRING" id="1044.EH31_17035"/>
<dbReference type="InterPro" id="IPR003439">
    <property type="entry name" value="ABC_transporter-like_ATP-bd"/>
</dbReference>
<dbReference type="InterPro" id="IPR050611">
    <property type="entry name" value="ABCF"/>
</dbReference>
<dbReference type="CDD" id="cd03221">
    <property type="entry name" value="ABCF_EF-3"/>
    <property type="match status" value="1"/>
</dbReference>
<dbReference type="PROSITE" id="PS00211">
    <property type="entry name" value="ABC_TRANSPORTER_1"/>
    <property type="match status" value="1"/>
</dbReference>
<dbReference type="Gene3D" id="3.40.50.300">
    <property type="entry name" value="P-loop containing nucleotide triphosphate hydrolases"/>
    <property type="match status" value="1"/>
</dbReference>
<keyword evidence="6" id="KW-1185">Reference proteome</keyword>
<accession>A0A074M5S5</accession>
<dbReference type="RefSeq" id="WP_051699366.1">
    <property type="nucleotide sequence ID" value="NZ_JMIW01000009.1"/>
</dbReference>
<protein>
    <recommendedName>
        <fullName evidence="4">ABC transporter domain-containing protein</fullName>
    </recommendedName>
</protein>
<dbReference type="GO" id="GO:0016887">
    <property type="term" value="F:ATP hydrolysis activity"/>
    <property type="evidence" value="ECO:0007669"/>
    <property type="project" value="InterPro"/>
</dbReference>
<feature type="domain" description="ABC transporter" evidence="4">
    <location>
        <begin position="17"/>
        <end position="206"/>
    </location>
</feature>
<dbReference type="PANTHER" id="PTHR19211">
    <property type="entry name" value="ATP-BINDING TRANSPORT PROTEIN-RELATED"/>
    <property type="match status" value="1"/>
</dbReference>
<dbReference type="OrthoDB" id="9808609at2"/>
<reference evidence="5 6" key="1">
    <citation type="submission" date="2014-04" db="EMBL/GenBank/DDBJ databases">
        <title>A comprehensive comparison of genomes of Erythrobacter spp. strains.</title>
        <authorList>
            <person name="Zheng Q."/>
        </authorList>
    </citation>
    <scope>NUCLEOTIDE SEQUENCE [LARGE SCALE GENOMIC DNA]</scope>
    <source>
        <strain evidence="5 6">DSM 6997</strain>
    </source>
</reference>
<evidence type="ECO:0000313" key="5">
    <source>
        <dbReference type="EMBL" id="KEO88659.1"/>
    </source>
</evidence>
<dbReference type="InterPro" id="IPR003593">
    <property type="entry name" value="AAA+_ATPase"/>
</dbReference>
<evidence type="ECO:0000256" key="3">
    <source>
        <dbReference type="ARBA" id="ARBA00022840"/>
    </source>
</evidence>
<dbReference type="EMBL" id="JMIW01000009">
    <property type="protein sequence ID" value="KEO88659.1"/>
    <property type="molecule type" value="Genomic_DNA"/>
</dbReference>
<proteinExistence type="predicted"/>
<dbReference type="Pfam" id="PF00005">
    <property type="entry name" value="ABC_tran"/>
    <property type="match status" value="1"/>
</dbReference>
<name>A0A074M5S5_ERYLO</name>
<gene>
    <name evidence="5" type="ORF">EH31_17035</name>
</gene>
<dbReference type="PROSITE" id="PS50893">
    <property type="entry name" value="ABC_TRANSPORTER_2"/>
    <property type="match status" value="1"/>
</dbReference>
<organism evidence="5 6">
    <name type="scientific">Erythrobacter longus</name>
    <dbReference type="NCBI Taxonomy" id="1044"/>
    <lineage>
        <taxon>Bacteria</taxon>
        <taxon>Pseudomonadati</taxon>
        <taxon>Pseudomonadota</taxon>
        <taxon>Alphaproteobacteria</taxon>
        <taxon>Sphingomonadales</taxon>
        <taxon>Erythrobacteraceae</taxon>
        <taxon>Erythrobacter/Porphyrobacter group</taxon>
        <taxon>Erythrobacter</taxon>
    </lineage>
</organism>
<keyword evidence="3" id="KW-0067">ATP-binding</keyword>
<comment type="caution">
    <text evidence="5">The sequence shown here is derived from an EMBL/GenBank/DDBJ whole genome shotgun (WGS) entry which is preliminary data.</text>
</comment>